<dbReference type="STRING" id="1313304.CALK_0692"/>
<accession>U7DCQ1</accession>
<dbReference type="CDD" id="cd02440">
    <property type="entry name" value="AdoMet_MTases"/>
    <property type="match status" value="1"/>
</dbReference>
<dbReference type="eggNOG" id="COG2226">
    <property type="taxonomic scope" value="Bacteria"/>
</dbReference>
<dbReference type="GO" id="GO:0032259">
    <property type="term" value="P:methylation"/>
    <property type="evidence" value="ECO:0007669"/>
    <property type="project" value="UniProtKB-KW"/>
</dbReference>
<dbReference type="RefSeq" id="WP_022636211.1">
    <property type="nucleotide sequence ID" value="NZ_ASJR01000005.1"/>
</dbReference>
<proteinExistence type="predicted"/>
<dbReference type="Proteomes" id="UP000017148">
    <property type="component" value="Unassembled WGS sequence"/>
</dbReference>
<comment type="caution">
    <text evidence="2">The sequence shown here is derived from an EMBL/GenBank/DDBJ whole genome shotgun (WGS) entry which is preliminary data.</text>
</comment>
<feature type="domain" description="Methyltransferase" evidence="1">
    <location>
        <begin position="68"/>
        <end position="164"/>
    </location>
</feature>
<dbReference type="SUPFAM" id="SSF53335">
    <property type="entry name" value="S-adenosyl-L-methionine-dependent methyltransferases"/>
    <property type="match status" value="1"/>
</dbReference>
<dbReference type="Gene3D" id="3.40.50.150">
    <property type="entry name" value="Vaccinia Virus protein VP39"/>
    <property type="match status" value="1"/>
</dbReference>
<dbReference type="AlphaFoldDB" id="U7DCQ1"/>
<dbReference type="InterPro" id="IPR029063">
    <property type="entry name" value="SAM-dependent_MTases_sf"/>
</dbReference>
<keyword evidence="2" id="KW-0489">Methyltransferase</keyword>
<evidence type="ECO:0000313" key="3">
    <source>
        <dbReference type="Proteomes" id="UP000017148"/>
    </source>
</evidence>
<protein>
    <submittedName>
        <fullName evidence="2">SAM-dependent methyltransferase</fullName>
    </submittedName>
</protein>
<gene>
    <name evidence="2" type="ORF">CALK_0692</name>
</gene>
<reference evidence="2 3" key="1">
    <citation type="journal article" date="2013" name="Environ. Microbiol.">
        <title>Genome analysis of Chitinivibrio alkaliphilus gen. nov., sp. nov., a novel extremely haloalkaliphilic anaerobic chitinolytic bacterium from the candidate phylum Termite Group 3.</title>
        <authorList>
            <person name="Sorokin D.Y."/>
            <person name="Gumerov V.M."/>
            <person name="Rakitin A.L."/>
            <person name="Beletsky A.V."/>
            <person name="Damste J.S."/>
            <person name="Muyzer G."/>
            <person name="Mardanov A.V."/>
            <person name="Ravin N.V."/>
        </authorList>
    </citation>
    <scope>NUCLEOTIDE SEQUENCE [LARGE SCALE GENOMIC DNA]</scope>
    <source>
        <strain evidence="2 3">ACht1</strain>
    </source>
</reference>
<keyword evidence="2" id="KW-0808">Transferase</keyword>
<dbReference type="OrthoDB" id="9800454at2"/>
<name>U7DCQ1_9BACT</name>
<dbReference type="Pfam" id="PF13649">
    <property type="entry name" value="Methyltransf_25"/>
    <property type="match status" value="1"/>
</dbReference>
<keyword evidence="3" id="KW-1185">Reference proteome</keyword>
<organism evidence="2 3">
    <name type="scientific">Chitinivibrio alkaliphilus ACht1</name>
    <dbReference type="NCBI Taxonomy" id="1313304"/>
    <lineage>
        <taxon>Bacteria</taxon>
        <taxon>Pseudomonadati</taxon>
        <taxon>Fibrobacterota</taxon>
        <taxon>Chitinivibrionia</taxon>
        <taxon>Chitinivibrionales</taxon>
        <taxon>Chitinivibrionaceae</taxon>
        <taxon>Chitinivibrio</taxon>
    </lineage>
</organism>
<dbReference type="InterPro" id="IPR041698">
    <property type="entry name" value="Methyltransf_25"/>
</dbReference>
<dbReference type="EMBL" id="ASJR01000005">
    <property type="protein sequence ID" value="ERP38676.1"/>
    <property type="molecule type" value="Genomic_DNA"/>
</dbReference>
<evidence type="ECO:0000313" key="2">
    <source>
        <dbReference type="EMBL" id="ERP38676.1"/>
    </source>
</evidence>
<evidence type="ECO:0000259" key="1">
    <source>
        <dbReference type="Pfam" id="PF13649"/>
    </source>
</evidence>
<dbReference type="GO" id="GO:0008168">
    <property type="term" value="F:methyltransferase activity"/>
    <property type="evidence" value="ECO:0007669"/>
    <property type="project" value="UniProtKB-KW"/>
</dbReference>
<sequence>MRRPCFFLKTRSQKPEMMDLPHSDKEKLYRTLRHFSLINLFFTGSRKLLRRTVLRDMEQSPKTHRVLLEIGSGGGDTARWLIKKSRSMGLSLSIICCEKDPRAVEFLRTACAKEPCITIVEADFFDLSGPAYEVDYVFANHLLHHLADAQIPPMLTQAYQRARRGVVFNDLRRSCMAYVLYFFAASLFFRKSFARKDGLLSIQKGFTHDEAQNMLRACPDIPLVTRGTFPFRCIWKSSFL</sequence>